<evidence type="ECO:0000313" key="1">
    <source>
        <dbReference type="EMBL" id="KIQ66302.1"/>
    </source>
</evidence>
<dbReference type="RefSeq" id="WP_043907402.1">
    <property type="nucleotide sequence ID" value="NZ_JXZB01000001.1"/>
</dbReference>
<gene>
    <name evidence="1" type="ORF">TR51_01230</name>
</gene>
<dbReference type="PATRIC" id="fig|2064.6.peg.273"/>
<dbReference type="OrthoDB" id="4509586at2"/>
<keyword evidence="2" id="KW-1185">Reference proteome</keyword>
<reference evidence="1 2" key="1">
    <citation type="submission" date="2015-02" db="EMBL/GenBank/DDBJ databases">
        <title>Draft genome sequence of Kitasatospora griseola MF730-N6, a bafilomycin, terpentecin and satosporin producer.</title>
        <authorList>
            <person name="Arens J.C."/>
            <person name="Haltli B."/>
            <person name="Kerr R.G."/>
        </authorList>
    </citation>
    <scope>NUCLEOTIDE SEQUENCE [LARGE SCALE GENOMIC DNA]</scope>
    <source>
        <strain evidence="1 2">MF730-N6</strain>
    </source>
</reference>
<evidence type="ECO:0000313" key="2">
    <source>
        <dbReference type="Proteomes" id="UP000032066"/>
    </source>
</evidence>
<name>A0A0D0Q197_KITGR</name>
<proteinExistence type="predicted"/>
<organism evidence="1 2">
    <name type="scientific">Kitasatospora griseola</name>
    <name type="common">Streptomyces griseolosporeus</name>
    <dbReference type="NCBI Taxonomy" id="2064"/>
    <lineage>
        <taxon>Bacteria</taxon>
        <taxon>Bacillati</taxon>
        <taxon>Actinomycetota</taxon>
        <taxon>Actinomycetes</taxon>
        <taxon>Kitasatosporales</taxon>
        <taxon>Streptomycetaceae</taxon>
        <taxon>Kitasatospora</taxon>
    </lineage>
</organism>
<dbReference type="AlphaFoldDB" id="A0A0D0Q197"/>
<dbReference type="EMBL" id="JXZB01000001">
    <property type="protein sequence ID" value="KIQ66302.1"/>
    <property type="molecule type" value="Genomic_DNA"/>
</dbReference>
<accession>A0A0D0Q197</accession>
<comment type="caution">
    <text evidence="1">The sequence shown here is derived from an EMBL/GenBank/DDBJ whole genome shotgun (WGS) entry which is preliminary data.</text>
</comment>
<dbReference type="Proteomes" id="UP000032066">
    <property type="component" value="Unassembled WGS sequence"/>
</dbReference>
<protein>
    <submittedName>
        <fullName evidence="1">Uncharacterized protein</fullName>
    </submittedName>
</protein>
<sequence>MLLRDFIARSITDNDDFEAANLDYLAHWLGLDSRPQTSDDFMAERERPEWDASSLLLQFVIRLDRAGEYTDLRIHSIWAFMLTRRGLAGAAPRSTSPNQAPT</sequence>